<dbReference type="CDD" id="cd01359">
    <property type="entry name" value="Argininosuccinate_lyase"/>
    <property type="match status" value="1"/>
</dbReference>
<dbReference type="EC" id="4.3.2.1" evidence="3"/>
<accession>A0AAD9R5W1</accession>
<evidence type="ECO:0000313" key="11">
    <source>
        <dbReference type="Proteomes" id="UP001249851"/>
    </source>
</evidence>
<dbReference type="Proteomes" id="UP001249851">
    <property type="component" value="Unassembled WGS sequence"/>
</dbReference>
<name>A0AAD9R5W1_ACRCE</name>
<dbReference type="GO" id="GO:0042450">
    <property type="term" value="P:L-arginine biosynthetic process via ornithine"/>
    <property type="evidence" value="ECO:0007669"/>
    <property type="project" value="InterPro"/>
</dbReference>
<reference evidence="10" key="2">
    <citation type="journal article" date="2023" name="Science">
        <title>Genomic signatures of disease resistance in endangered staghorn corals.</title>
        <authorList>
            <person name="Vollmer S.V."/>
            <person name="Selwyn J.D."/>
            <person name="Despard B.A."/>
            <person name="Roesel C.L."/>
        </authorList>
    </citation>
    <scope>NUCLEOTIDE SEQUENCE</scope>
    <source>
        <strain evidence="10">K2</strain>
    </source>
</reference>
<comment type="caution">
    <text evidence="10">The sequence shown here is derived from an EMBL/GenBank/DDBJ whole genome shotgun (WGS) entry which is preliminary data.</text>
</comment>
<dbReference type="FunFam" id="1.10.275.10:FF:000014">
    <property type="entry name" value="Os03g0824900 protein"/>
    <property type="match status" value="1"/>
</dbReference>
<evidence type="ECO:0000256" key="2">
    <source>
        <dbReference type="ARBA" id="ARBA00010755"/>
    </source>
</evidence>
<dbReference type="InterPro" id="IPR020557">
    <property type="entry name" value="Fumarate_lyase_CS"/>
</dbReference>
<feature type="domain" description="Fumarate lyase N-terminal" evidence="8">
    <location>
        <begin position="14"/>
        <end position="120"/>
    </location>
</feature>
<dbReference type="AlphaFoldDB" id="A0AAD9R5W1"/>
<reference evidence="10" key="1">
    <citation type="journal article" date="2023" name="G3 (Bethesda)">
        <title>Whole genome assembly and annotation of the endangered Caribbean coral Acropora cervicornis.</title>
        <authorList>
            <person name="Selwyn J.D."/>
            <person name="Vollmer S.V."/>
        </authorList>
    </citation>
    <scope>NUCLEOTIDE SEQUENCE</scope>
    <source>
        <strain evidence="10">K2</strain>
    </source>
</reference>
<evidence type="ECO:0000256" key="3">
    <source>
        <dbReference type="ARBA" id="ARBA00012338"/>
    </source>
</evidence>
<evidence type="ECO:0000256" key="6">
    <source>
        <dbReference type="ARBA" id="ARBA00023239"/>
    </source>
</evidence>
<evidence type="ECO:0000313" key="10">
    <source>
        <dbReference type="EMBL" id="KAK2573645.1"/>
    </source>
</evidence>
<evidence type="ECO:0000256" key="1">
    <source>
        <dbReference type="ARBA" id="ARBA00004941"/>
    </source>
</evidence>
<dbReference type="PROSITE" id="PS00163">
    <property type="entry name" value="FUMARATE_LYASES"/>
    <property type="match status" value="1"/>
</dbReference>
<dbReference type="PRINTS" id="PR00149">
    <property type="entry name" value="FUMRATELYASE"/>
</dbReference>
<dbReference type="Pfam" id="PF14698">
    <property type="entry name" value="ASL_C2"/>
    <property type="match status" value="1"/>
</dbReference>
<proteinExistence type="inferred from homology"/>
<comment type="similarity">
    <text evidence="2">Belongs to the lyase 1 family. Argininosuccinate lyase subfamily.</text>
</comment>
<keyword evidence="5" id="KW-0028">Amino-acid biosynthesis</keyword>
<dbReference type="EMBL" id="JARQWQ010000002">
    <property type="protein sequence ID" value="KAK2573645.1"/>
    <property type="molecule type" value="Genomic_DNA"/>
</dbReference>
<dbReference type="GO" id="GO:0005829">
    <property type="term" value="C:cytosol"/>
    <property type="evidence" value="ECO:0007669"/>
    <property type="project" value="TreeGrafter"/>
</dbReference>
<evidence type="ECO:0000256" key="5">
    <source>
        <dbReference type="ARBA" id="ARBA00022605"/>
    </source>
</evidence>
<evidence type="ECO:0000256" key="7">
    <source>
        <dbReference type="ARBA" id="ARBA00032749"/>
    </source>
</evidence>
<dbReference type="InterPro" id="IPR009049">
    <property type="entry name" value="Argininosuccinate_lyase"/>
</dbReference>
<dbReference type="InterPro" id="IPR022761">
    <property type="entry name" value="Fumarate_lyase_N"/>
</dbReference>
<dbReference type="InterPro" id="IPR000362">
    <property type="entry name" value="Fumarate_lyase_fam"/>
</dbReference>
<feature type="domain" description="Argininosuccinate lyase C-terminal" evidence="9">
    <location>
        <begin position="378"/>
        <end position="445"/>
    </location>
</feature>
<dbReference type="InterPro" id="IPR029419">
    <property type="entry name" value="Arg_succ_lyase_C"/>
</dbReference>
<dbReference type="Gene3D" id="1.10.40.30">
    <property type="entry name" value="Fumarase/aspartase (C-terminal domain)"/>
    <property type="match status" value="1"/>
</dbReference>
<comment type="pathway">
    <text evidence="1">Amino-acid biosynthesis; L-arginine biosynthesis; L-arginine from L-ornithine and carbamoyl phosphate: step 3/3.</text>
</comment>
<feature type="domain" description="Fumarate lyase N-terminal" evidence="8">
    <location>
        <begin position="232"/>
        <end position="343"/>
    </location>
</feature>
<keyword evidence="11" id="KW-1185">Reference proteome</keyword>
<dbReference type="InterPro" id="IPR008948">
    <property type="entry name" value="L-Aspartase-like"/>
</dbReference>
<dbReference type="PRINTS" id="PR00145">
    <property type="entry name" value="ARGSUCLYASE"/>
</dbReference>
<organism evidence="10 11">
    <name type="scientific">Acropora cervicornis</name>
    <name type="common">Staghorn coral</name>
    <dbReference type="NCBI Taxonomy" id="6130"/>
    <lineage>
        <taxon>Eukaryota</taxon>
        <taxon>Metazoa</taxon>
        <taxon>Cnidaria</taxon>
        <taxon>Anthozoa</taxon>
        <taxon>Hexacorallia</taxon>
        <taxon>Scleractinia</taxon>
        <taxon>Astrocoeniina</taxon>
        <taxon>Acroporidae</taxon>
        <taxon>Acropora</taxon>
    </lineage>
</organism>
<dbReference type="FunFam" id="1.20.200.10:FF:000015">
    <property type="entry name" value="argininosuccinate lyase isoform X2"/>
    <property type="match status" value="1"/>
</dbReference>
<evidence type="ECO:0000259" key="8">
    <source>
        <dbReference type="Pfam" id="PF00206"/>
    </source>
</evidence>
<dbReference type="GO" id="GO:0004056">
    <property type="term" value="F:argininosuccinate lyase activity"/>
    <property type="evidence" value="ECO:0007669"/>
    <property type="project" value="UniProtKB-EC"/>
</dbReference>
<dbReference type="SUPFAM" id="SSF48557">
    <property type="entry name" value="L-aspartase-like"/>
    <property type="match status" value="2"/>
</dbReference>
<sequence>MHMASEEGSKLWGGRFSGKVDPEMDKFNASIGFDKRMWKEDIIGSQAYVKAIEKVGLVDNEEMKEILSGLEKVKEEWSKGEFAIHPSDEDVHTANERRLKEIIGSVGGKLHTGRSRNDQRNDFISCNLVRPSRCKASECYCFISILTIAKLWLKNEIKTLHSLLVDLIKAFITRAKVEIDVLMPGYTHMQINHIFNEHIKDKVQEANKCLYVIRCLRKEGYQQSDVDYVFRSIVLSKLTGAIAGNPFNVDRQFLAKELNFSSVTANSMDAVGDRDYIIEFLFWASLLSTHLSRWAEDLILYSTKEFGFVSLSDAYSTGSSLMPQKKNADSLELIRGKAGRIFGRFAGMQMTLKGIPSSYNKDLQLHKDNMVAALSPDMLATDLAYYLARKGVPFREAHSLSGTAVQAAENKSCPLNMLTVEDLKEISPLFEADVTYVWDYEHSVEQYVAEGGTAKSSVQDQINKLQEWLNCYRESDQPSL</sequence>
<dbReference type="PANTHER" id="PTHR43814">
    <property type="entry name" value="ARGININOSUCCINATE LYASE"/>
    <property type="match status" value="1"/>
</dbReference>
<dbReference type="FunFam" id="1.10.40.30:FF:000001">
    <property type="entry name" value="Argininosuccinate lyase"/>
    <property type="match status" value="1"/>
</dbReference>
<keyword evidence="6 10" id="KW-0456">Lyase</keyword>
<evidence type="ECO:0000256" key="4">
    <source>
        <dbReference type="ARBA" id="ARBA00019698"/>
    </source>
</evidence>
<dbReference type="InterPro" id="IPR024083">
    <property type="entry name" value="Fumarase/histidase_N"/>
</dbReference>
<dbReference type="Pfam" id="PF00206">
    <property type="entry name" value="Lyase_1"/>
    <property type="match status" value="2"/>
</dbReference>
<dbReference type="PANTHER" id="PTHR43814:SF1">
    <property type="entry name" value="ARGININOSUCCINATE LYASE"/>
    <property type="match status" value="1"/>
</dbReference>
<dbReference type="Gene3D" id="1.10.275.10">
    <property type="entry name" value="Fumarase/aspartase (N-terminal domain)"/>
    <property type="match status" value="1"/>
</dbReference>
<protein>
    <recommendedName>
        <fullName evidence="4">Argininosuccinate lyase</fullName>
        <ecNumber evidence="3">4.3.2.1</ecNumber>
    </recommendedName>
    <alternativeName>
        <fullName evidence="7">Arginosuccinase</fullName>
    </alternativeName>
</protein>
<dbReference type="Gene3D" id="1.20.200.10">
    <property type="entry name" value="Fumarase/aspartase (Central domain)"/>
    <property type="match status" value="2"/>
</dbReference>
<evidence type="ECO:0000259" key="9">
    <source>
        <dbReference type="Pfam" id="PF14698"/>
    </source>
</evidence>
<gene>
    <name evidence="10" type="ORF">P5673_001324</name>
</gene>